<name>A0A9J5WP99_SOLCO</name>
<feature type="non-terminal residue" evidence="1">
    <location>
        <position position="1"/>
    </location>
</feature>
<feature type="non-terminal residue" evidence="1">
    <location>
        <position position="78"/>
    </location>
</feature>
<protein>
    <submittedName>
        <fullName evidence="1">Uncharacterized protein</fullName>
    </submittedName>
</protein>
<evidence type="ECO:0000313" key="2">
    <source>
        <dbReference type="Proteomes" id="UP000824120"/>
    </source>
</evidence>
<evidence type="ECO:0000313" key="1">
    <source>
        <dbReference type="EMBL" id="KAG5577394.1"/>
    </source>
</evidence>
<dbReference type="Proteomes" id="UP000824120">
    <property type="component" value="Chromosome 11"/>
</dbReference>
<dbReference type="EMBL" id="JACXVP010000011">
    <property type="protein sequence ID" value="KAG5577394.1"/>
    <property type="molecule type" value="Genomic_DNA"/>
</dbReference>
<gene>
    <name evidence="1" type="ORF">H5410_057528</name>
</gene>
<keyword evidence="2" id="KW-1185">Reference proteome</keyword>
<reference evidence="1 2" key="1">
    <citation type="submission" date="2020-09" db="EMBL/GenBank/DDBJ databases">
        <title>De no assembly of potato wild relative species, Solanum commersonii.</title>
        <authorList>
            <person name="Cho K."/>
        </authorList>
    </citation>
    <scope>NUCLEOTIDE SEQUENCE [LARGE SCALE GENOMIC DNA]</scope>
    <source>
        <strain evidence="1">LZ3.2</strain>
        <tissue evidence="1">Leaf</tissue>
    </source>
</reference>
<accession>A0A9J5WP99</accession>
<comment type="caution">
    <text evidence="1">The sequence shown here is derived from an EMBL/GenBank/DDBJ whole genome shotgun (WGS) entry which is preliminary data.</text>
</comment>
<sequence>SNASWILSGDVRHLLEMKIMRWWGRGSLGPTEMMTLPRASNASWTLSGDARHLLEMKNMRWCGRGSLGPTEMMTLPRA</sequence>
<dbReference type="AlphaFoldDB" id="A0A9J5WP99"/>
<proteinExistence type="predicted"/>
<organism evidence="1 2">
    <name type="scientific">Solanum commersonii</name>
    <name type="common">Commerson's wild potato</name>
    <name type="synonym">Commerson's nightshade</name>
    <dbReference type="NCBI Taxonomy" id="4109"/>
    <lineage>
        <taxon>Eukaryota</taxon>
        <taxon>Viridiplantae</taxon>
        <taxon>Streptophyta</taxon>
        <taxon>Embryophyta</taxon>
        <taxon>Tracheophyta</taxon>
        <taxon>Spermatophyta</taxon>
        <taxon>Magnoliopsida</taxon>
        <taxon>eudicotyledons</taxon>
        <taxon>Gunneridae</taxon>
        <taxon>Pentapetalae</taxon>
        <taxon>asterids</taxon>
        <taxon>lamiids</taxon>
        <taxon>Solanales</taxon>
        <taxon>Solanaceae</taxon>
        <taxon>Solanoideae</taxon>
        <taxon>Solaneae</taxon>
        <taxon>Solanum</taxon>
    </lineage>
</organism>